<proteinExistence type="inferred from homology"/>
<keyword evidence="3" id="KW-1003">Cell membrane</keyword>
<name>A0A1G5NB55_9PSED</name>
<reference evidence="11" key="1">
    <citation type="submission" date="2016-10" db="EMBL/GenBank/DDBJ databases">
        <authorList>
            <person name="Varghese N."/>
            <person name="Submissions S."/>
        </authorList>
    </citation>
    <scope>NUCLEOTIDE SEQUENCE</scope>
    <source>
        <strain evidence="11">DSM 15758</strain>
    </source>
</reference>
<evidence type="ECO:0000256" key="6">
    <source>
        <dbReference type="ARBA" id="ARBA00023136"/>
    </source>
</evidence>
<comment type="similarity">
    <text evidence="7 8">Belongs to the drug/metabolite transporter (DMT) superfamily. Small multidrug resistance (SMR) (TC 2.A.7.1) family.</text>
</comment>
<dbReference type="PANTHER" id="PTHR30561">
    <property type="entry name" value="SMR FAMILY PROTON-DEPENDENT DRUG EFFLUX TRANSPORTER SUGE"/>
    <property type="match status" value="1"/>
</dbReference>
<gene>
    <name evidence="10" type="ORF">BVL52_07945</name>
    <name evidence="11" type="ORF">SAMN05216279_105116</name>
</gene>
<protein>
    <submittedName>
        <fullName evidence="10">Multidrug DMT transporter</fullName>
    </submittedName>
    <submittedName>
        <fullName evidence="11">Small multidrug resistance pump</fullName>
    </submittedName>
</protein>
<dbReference type="EMBL" id="FMWB01000005">
    <property type="protein sequence ID" value="SCZ34633.1"/>
    <property type="molecule type" value="Genomic_DNA"/>
</dbReference>
<evidence type="ECO:0000256" key="1">
    <source>
        <dbReference type="ARBA" id="ARBA00004651"/>
    </source>
</evidence>
<keyword evidence="13" id="KW-1185">Reference proteome</keyword>
<evidence type="ECO:0000313" key="13">
    <source>
        <dbReference type="Proteomes" id="UP000189310"/>
    </source>
</evidence>
<comment type="subcellular location">
    <subcellularLocation>
        <location evidence="1 8">Cell membrane</location>
        <topology evidence="1 8">Multi-pass membrane protein</topology>
    </subcellularLocation>
</comment>
<evidence type="ECO:0000313" key="11">
    <source>
        <dbReference type="EMBL" id="SCZ34633.1"/>
    </source>
</evidence>
<evidence type="ECO:0000256" key="3">
    <source>
        <dbReference type="ARBA" id="ARBA00022475"/>
    </source>
</evidence>
<dbReference type="STRING" id="237610.BJP27_09250"/>
<comment type="caution">
    <text evidence="11">The sequence shown here is derived from an EMBL/GenBank/DDBJ whole genome shotgun (WGS) entry which is preliminary data.</text>
</comment>
<sequence length="110" mass="11414">MSGYIYLAIAIAAEVVATTSMKAISGFSKPLPLILVVCGYGLAFWMLTLVVRSIPVGIAYAIWAGLGIVLVSIAAAFLYDQKLDLPALLGMGLIVAGVVVIQLFSGSTGH</sequence>
<feature type="transmembrane region" description="Helical" evidence="9">
    <location>
        <begin position="33"/>
        <end position="51"/>
    </location>
</feature>
<feature type="transmembrane region" description="Helical" evidence="9">
    <location>
        <begin position="58"/>
        <end position="79"/>
    </location>
</feature>
<dbReference type="GO" id="GO:0015297">
    <property type="term" value="F:antiporter activity"/>
    <property type="evidence" value="ECO:0007669"/>
    <property type="project" value="TreeGrafter"/>
</dbReference>
<dbReference type="SUPFAM" id="SSF103481">
    <property type="entry name" value="Multidrug resistance efflux transporter EmrE"/>
    <property type="match status" value="1"/>
</dbReference>
<evidence type="ECO:0000256" key="8">
    <source>
        <dbReference type="RuleBase" id="RU003942"/>
    </source>
</evidence>
<dbReference type="PANTHER" id="PTHR30561:SF1">
    <property type="entry name" value="MULTIDRUG TRANSPORTER EMRE"/>
    <property type="match status" value="1"/>
</dbReference>
<dbReference type="eggNOG" id="COG2076">
    <property type="taxonomic scope" value="Bacteria"/>
</dbReference>
<dbReference type="GO" id="GO:0015220">
    <property type="term" value="F:choline transmembrane transporter activity"/>
    <property type="evidence" value="ECO:0007669"/>
    <property type="project" value="TreeGrafter"/>
</dbReference>
<feature type="transmembrane region" description="Helical" evidence="9">
    <location>
        <begin position="85"/>
        <end position="104"/>
    </location>
</feature>
<dbReference type="EMBL" id="MTLN01000003">
    <property type="protein sequence ID" value="ONN72257.1"/>
    <property type="molecule type" value="Genomic_DNA"/>
</dbReference>
<keyword evidence="2" id="KW-0813">Transport</keyword>
<dbReference type="Proteomes" id="UP000183046">
    <property type="component" value="Unassembled WGS sequence"/>
</dbReference>
<evidence type="ECO:0000256" key="4">
    <source>
        <dbReference type="ARBA" id="ARBA00022692"/>
    </source>
</evidence>
<dbReference type="Pfam" id="PF00893">
    <property type="entry name" value="Multi_Drug_Res"/>
    <property type="match status" value="1"/>
</dbReference>
<dbReference type="FunFam" id="1.10.3730.20:FF:000001">
    <property type="entry name" value="Quaternary ammonium compound resistance transporter SugE"/>
    <property type="match status" value="1"/>
</dbReference>
<dbReference type="InterPro" id="IPR000390">
    <property type="entry name" value="Small_drug/metabolite_transptr"/>
</dbReference>
<reference evidence="12" key="2">
    <citation type="submission" date="2016-10" db="EMBL/GenBank/DDBJ databases">
        <authorList>
            <person name="de Groot N.N."/>
        </authorList>
    </citation>
    <scope>NUCLEOTIDE SEQUENCE [LARGE SCALE GENOMIC DNA]</scope>
    <source>
        <strain evidence="12">DSM 15758</strain>
    </source>
</reference>
<dbReference type="Gene3D" id="1.10.3730.20">
    <property type="match status" value="1"/>
</dbReference>
<dbReference type="InterPro" id="IPR045324">
    <property type="entry name" value="Small_multidrug_res"/>
</dbReference>
<dbReference type="InterPro" id="IPR037185">
    <property type="entry name" value="EmrE-like"/>
</dbReference>
<evidence type="ECO:0000313" key="12">
    <source>
        <dbReference type="Proteomes" id="UP000183046"/>
    </source>
</evidence>
<reference evidence="10 13" key="3">
    <citation type="submission" date="2017-01" db="EMBL/GenBank/DDBJ databases">
        <title>Pseudomonas psychrotolerans genome sequencing and assembly.</title>
        <authorList>
            <person name="Vyas B."/>
            <person name="Mayilraj S."/>
        </authorList>
    </citation>
    <scope>NUCLEOTIDE SEQUENCE [LARGE SCALE GENOMIC DNA]</scope>
    <source>
        <strain evidence="10 13">SDS18</strain>
    </source>
</reference>
<keyword evidence="5 9" id="KW-1133">Transmembrane helix</keyword>
<evidence type="ECO:0000256" key="9">
    <source>
        <dbReference type="SAM" id="Phobius"/>
    </source>
</evidence>
<evidence type="ECO:0000256" key="5">
    <source>
        <dbReference type="ARBA" id="ARBA00022989"/>
    </source>
</evidence>
<dbReference type="GO" id="GO:0005886">
    <property type="term" value="C:plasma membrane"/>
    <property type="evidence" value="ECO:0007669"/>
    <property type="project" value="UniProtKB-SubCell"/>
</dbReference>
<dbReference type="OrthoDB" id="9808638at2"/>
<evidence type="ECO:0000256" key="7">
    <source>
        <dbReference type="ARBA" id="ARBA00038032"/>
    </source>
</evidence>
<dbReference type="GeneID" id="57560718"/>
<dbReference type="GO" id="GO:1990961">
    <property type="term" value="P:xenobiotic detoxification by transmembrane export across the plasma membrane"/>
    <property type="evidence" value="ECO:0007669"/>
    <property type="project" value="UniProtKB-ARBA"/>
</dbReference>
<dbReference type="RefSeq" id="WP_027600233.1">
    <property type="nucleotide sequence ID" value="NZ_DYYY01000134.1"/>
</dbReference>
<dbReference type="AlphaFoldDB" id="A0A1G5NB55"/>
<dbReference type="Proteomes" id="UP000189310">
    <property type="component" value="Unassembled WGS sequence"/>
</dbReference>
<evidence type="ECO:0000313" key="10">
    <source>
        <dbReference type="EMBL" id="ONN72257.1"/>
    </source>
</evidence>
<organism evidence="11 12">
    <name type="scientific">Pseudomonas oryzihabitans</name>
    <dbReference type="NCBI Taxonomy" id="47885"/>
    <lineage>
        <taxon>Bacteria</taxon>
        <taxon>Pseudomonadati</taxon>
        <taxon>Pseudomonadota</taxon>
        <taxon>Gammaproteobacteria</taxon>
        <taxon>Pseudomonadales</taxon>
        <taxon>Pseudomonadaceae</taxon>
        <taxon>Pseudomonas</taxon>
    </lineage>
</organism>
<dbReference type="GO" id="GO:0015199">
    <property type="term" value="F:amino-acid betaine transmembrane transporter activity"/>
    <property type="evidence" value="ECO:0007669"/>
    <property type="project" value="TreeGrafter"/>
</dbReference>
<dbReference type="GO" id="GO:0031460">
    <property type="term" value="P:glycine betaine transport"/>
    <property type="evidence" value="ECO:0007669"/>
    <property type="project" value="TreeGrafter"/>
</dbReference>
<evidence type="ECO:0000256" key="2">
    <source>
        <dbReference type="ARBA" id="ARBA00022448"/>
    </source>
</evidence>
<keyword evidence="6 9" id="KW-0472">Membrane</keyword>
<accession>A0A1G5NB55</accession>
<keyword evidence="4 8" id="KW-0812">Transmembrane</keyword>